<dbReference type="AlphaFoldDB" id="A0A9Y1BLF4"/>
<reference evidence="2" key="1">
    <citation type="journal article" date="2022" name="Nat. Microbiol.">
        <title>Unique mobile elements and scalable gene flow at the prokaryote-eukaryote boundary revealed by circularized Asgard archaea genomes.</title>
        <authorList>
            <person name="Wu F."/>
            <person name="Speth D.R."/>
            <person name="Philosof A."/>
            <person name="Cremiere A."/>
            <person name="Narayanan A."/>
            <person name="Barco R.A."/>
            <person name="Connon S.A."/>
            <person name="Amend J.P."/>
            <person name="Antoshechkin I.A."/>
            <person name="Orphan V.J."/>
        </authorList>
    </citation>
    <scope>NUCLEOTIDE SEQUENCE</scope>
    <source>
        <strain evidence="2">PM71</strain>
    </source>
</reference>
<evidence type="ECO:0000256" key="1">
    <source>
        <dbReference type="SAM" id="Coils"/>
    </source>
</evidence>
<accession>A0A9Y1BLF4</accession>
<evidence type="ECO:0000313" key="2">
    <source>
        <dbReference type="EMBL" id="UJG40922.1"/>
    </source>
</evidence>
<sequence length="149" mass="18099">MKLNITQFKIKFKDKIEIENEEKFADNIIYYYPFFQSLDKNELEKSLQSIREEKKVLEKKFKKIKEEFSDILGEIAKIRFTANELYNQNRVIALTTGLLRHKLIDLHNNNVELPFDYEETLKFVEHFIYRYLTKKEDKRLVAQLPFKEI</sequence>
<gene>
    <name evidence="2" type="ORF">K9W45_00340</name>
</gene>
<name>A0A9Y1BLF4_9ARCH</name>
<feature type="coiled-coil region" evidence="1">
    <location>
        <begin position="40"/>
        <end position="67"/>
    </location>
</feature>
<protein>
    <submittedName>
        <fullName evidence="2">Uncharacterized protein</fullName>
    </submittedName>
</protein>
<proteinExistence type="predicted"/>
<dbReference type="Proteomes" id="UP001201020">
    <property type="component" value="Chromosome"/>
</dbReference>
<keyword evidence="1" id="KW-0175">Coiled coil</keyword>
<organism evidence="2">
    <name type="scientific">Candidatus Heimdallarchaeum aukensis</name>
    <dbReference type="NCBI Taxonomy" id="2876573"/>
    <lineage>
        <taxon>Archaea</taxon>
        <taxon>Promethearchaeati</taxon>
        <taxon>Candidatus Heimdallarchaeota</taxon>
        <taxon>Candidatus Heimdallarchaeia (ex Rinke et al. 2021) (nom. nud.)</taxon>
        <taxon>Candidatus Heimdallarchaeales</taxon>
        <taxon>Candidatus Heimdallarchaeaceae</taxon>
        <taxon>Candidatus Heimdallarchaeum</taxon>
    </lineage>
</organism>
<dbReference type="EMBL" id="CP084166">
    <property type="protein sequence ID" value="UJG40922.1"/>
    <property type="molecule type" value="Genomic_DNA"/>
</dbReference>